<evidence type="ECO:0000256" key="2">
    <source>
        <dbReference type="ARBA" id="ARBA00004653"/>
    </source>
</evidence>
<comment type="similarity">
    <text evidence="3">Belongs to the TVP38/TMEM64 family.</text>
</comment>
<keyword evidence="7 11" id="KW-1133">Transmembrane helix</keyword>
<keyword evidence="8" id="KW-0333">Golgi apparatus</keyword>
<evidence type="ECO:0000256" key="6">
    <source>
        <dbReference type="ARBA" id="ARBA00022692"/>
    </source>
</evidence>
<comment type="function">
    <text evidence="1">Golgi membrane protein involved in vesicular trafficking and spindle migration.</text>
</comment>
<feature type="domain" description="VTT" evidence="12">
    <location>
        <begin position="188"/>
        <end position="302"/>
    </location>
</feature>
<dbReference type="GO" id="GO:0000139">
    <property type="term" value="C:Golgi membrane"/>
    <property type="evidence" value="ECO:0007669"/>
    <property type="project" value="UniProtKB-SubCell"/>
</dbReference>
<organism evidence="13 14">
    <name type="scientific">Lasiosphaeria ovina</name>
    <dbReference type="NCBI Taxonomy" id="92902"/>
    <lineage>
        <taxon>Eukaryota</taxon>
        <taxon>Fungi</taxon>
        <taxon>Dikarya</taxon>
        <taxon>Ascomycota</taxon>
        <taxon>Pezizomycotina</taxon>
        <taxon>Sordariomycetes</taxon>
        <taxon>Sordariomycetidae</taxon>
        <taxon>Sordariales</taxon>
        <taxon>Lasiosphaeriaceae</taxon>
        <taxon>Lasiosphaeria</taxon>
    </lineage>
</organism>
<evidence type="ECO:0000256" key="10">
    <source>
        <dbReference type="SAM" id="MobiDB-lite"/>
    </source>
</evidence>
<protein>
    <recommendedName>
        <fullName evidence="4">Golgi apparatus membrane protein TVP38</fullName>
    </recommendedName>
    <alternativeName>
        <fullName evidence="5">Golgi apparatus membrane protein tvp38</fullName>
    </alternativeName>
</protein>
<dbReference type="GO" id="GO:0016192">
    <property type="term" value="P:vesicle-mediated transport"/>
    <property type="evidence" value="ECO:0007669"/>
    <property type="project" value="TreeGrafter"/>
</dbReference>
<evidence type="ECO:0000259" key="12">
    <source>
        <dbReference type="Pfam" id="PF09335"/>
    </source>
</evidence>
<reference evidence="13" key="1">
    <citation type="journal article" date="2023" name="Mol. Phylogenet. Evol.">
        <title>Genome-scale phylogeny and comparative genomics of the fungal order Sordariales.</title>
        <authorList>
            <person name="Hensen N."/>
            <person name="Bonometti L."/>
            <person name="Westerberg I."/>
            <person name="Brannstrom I.O."/>
            <person name="Guillou S."/>
            <person name="Cros-Aarteil S."/>
            <person name="Calhoun S."/>
            <person name="Haridas S."/>
            <person name="Kuo A."/>
            <person name="Mondo S."/>
            <person name="Pangilinan J."/>
            <person name="Riley R."/>
            <person name="LaButti K."/>
            <person name="Andreopoulos B."/>
            <person name="Lipzen A."/>
            <person name="Chen C."/>
            <person name="Yan M."/>
            <person name="Daum C."/>
            <person name="Ng V."/>
            <person name="Clum A."/>
            <person name="Steindorff A."/>
            <person name="Ohm R.A."/>
            <person name="Martin F."/>
            <person name="Silar P."/>
            <person name="Natvig D.O."/>
            <person name="Lalanne C."/>
            <person name="Gautier V."/>
            <person name="Ament-Velasquez S.L."/>
            <person name="Kruys A."/>
            <person name="Hutchinson M.I."/>
            <person name="Powell A.J."/>
            <person name="Barry K."/>
            <person name="Miller A.N."/>
            <person name="Grigoriev I.V."/>
            <person name="Debuchy R."/>
            <person name="Gladieux P."/>
            <person name="Hiltunen Thoren M."/>
            <person name="Johannesson H."/>
        </authorList>
    </citation>
    <scope>NUCLEOTIDE SEQUENCE</scope>
    <source>
        <strain evidence="13">CBS 958.72</strain>
    </source>
</reference>
<feature type="transmembrane region" description="Helical" evidence="11">
    <location>
        <begin position="204"/>
        <end position="222"/>
    </location>
</feature>
<dbReference type="EMBL" id="JAULSN010000001">
    <property type="protein sequence ID" value="KAK3383801.1"/>
    <property type="molecule type" value="Genomic_DNA"/>
</dbReference>
<evidence type="ECO:0000256" key="4">
    <source>
        <dbReference type="ARBA" id="ARBA00013533"/>
    </source>
</evidence>
<keyword evidence="14" id="KW-1185">Reference proteome</keyword>
<keyword evidence="6 11" id="KW-0812">Transmembrane</keyword>
<feature type="region of interest" description="Disordered" evidence="10">
    <location>
        <begin position="1"/>
        <end position="91"/>
    </location>
</feature>
<dbReference type="GO" id="GO:0000022">
    <property type="term" value="P:mitotic spindle elongation"/>
    <property type="evidence" value="ECO:0007669"/>
    <property type="project" value="TreeGrafter"/>
</dbReference>
<comment type="subcellular location">
    <subcellularLocation>
        <location evidence="2">Golgi apparatus membrane</location>
        <topology evidence="2">Multi-pass membrane protein</topology>
    </subcellularLocation>
</comment>
<evidence type="ECO:0000313" key="13">
    <source>
        <dbReference type="EMBL" id="KAK3383801.1"/>
    </source>
</evidence>
<feature type="compositionally biased region" description="Low complexity" evidence="10">
    <location>
        <begin position="67"/>
        <end position="79"/>
    </location>
</feature>
<feature type="region of interest" description="Disordered" evidence="10">
    <location>
        <begin position="354"/>
        <end position="402"/>
    </location>
</feature>
<evidence type="ECO:0000256" key="8">
    <source>
        <dbReference type="ARBA" id="ARBA00023034"/>
    </source>
</evidence>
<feature type="transmembrane region" description="Helical" evidence="11">
    <location>
        <begin position="281"/>
        <end position="300"/>
    </location>
</feature>
<comment type="caution">
    <text evidence="13">The sequence shown here is derived from an EMBL/GenBank/DDBJ whole genome shotgun (WGS) entry which is preliminary data.</text>
</comment>
<feature type="compositionally biased region" description="Low complexity" evidence="10">
    <location>
        <begin position="14"/>
        <end position="27"/>
    </location>
</feature>
<evidence type="ECO:0000256" key="3">
    <source>
        <dbReference type="ARBA" id="ARBA00008640"/>
    </source>
</evidence>
<evidence type="ECO:0000256" key="5">
    <source>
        <dbReference type="ARBA" id="ARBA00020673"/>
    </source>
</evidence>
<dbReference type="InterPro" id="IPR032816">
    <property type="entry name" value="VTT_dom"/>
</dbReference>
<accession>A0AAE0NLR2</accession>
<dbReference type="AlphaFoldDB" id="A0AAE0NLR2"/>
<feature type="compositionally biased region" description="Low complexity" evidence="10">
    <location>
        <begin position="34"/>
        <end position="53"/>
    </location>
</feature>
<gene>
    <name evidence="13" type="ORF">B0T24DRAFT_63018</name>
</gene>
<dbReference type="Pfam" id="PF09335">
    <property type="entry name" value="VTT_dom"/>
    <property type="match status" value="1"/>
</dbReference>
<proteinExistence type="inferred from homology"/>
<feature type="transmembrane region" description="Helical" evidence="11">
    <location>
        <begin position="128"/>
        <end position="149"/>
    </location>
</feature>
<keyword evidence="9 11" id="KW-0472">Membrane</keyword>
<evidence type="ECO:0000256" key="9">
    <source>
        <dbReference type="ARBA" id="ARBA00023136"/>
    </source>
</evidence>
<feature type="transmembrane region" description="Helical" evidence="11">
    <location>
        <begin position="170"/>
        <end position="198"/>
    </location>
</feature>
<evidence type="ECO:0000313" key="14">
    <source>
        <dbReference type="Proteomes" id="UP001287356"/>
    </source>
</evidence>
<reference evidence="13" key="2">
    <citation type="submission" date="2023-06" db="EMBL/GenBank/DDBJ databases">
        <authorList>
            <consortium name="Lawrence Berkeley National Laboratory"/>
            <person name="Haridas S."/>
            <person name="Hensen N."/>
            <person name="Bonometti L."/>
            <person name="Westerberg I."/>
            <person name="Brannstrom I.O."/>
            <person name="Guillou S."/>
            <person name="Cros-Aarteil S."/>
            <person name="Calhoun S."/>
            <person name="Kuo A."/>
            <person name="Mondo S."/>
            <person name="Pangilinan J."/>
            <person name="Riley R."/>
            <person name="Labutti K."/>
            <person name="Andreopoulos B."/>
            <person name="Lipzen A."/>
            <person name="Chen C."/>
            <person name="Yanf M."/>
            <person name="Daum C."/>
            <person name="Ng V."/>
            <person name="Clum A."/>
            <person name="Steindorff A."/>
            <person name="Ohm R."/>
            <person name="Martin F."/>
            <person name="Silar P."/>
            <person name="Natvig D."/>
            <person name="Lalanne C."/>
            <person name="Gautier V."/>
            <person name="Ament-Velasquez S.L."/>
            <person name="Kruys A."/>
            <person name="Hutchinson M.I."/>
            <person name="Powell A.J."/>
            <person name="Barry K."/>
            <person name="Miller A.N."/>
            <person name="Grigoriev I.V."/>
            <person name="Debuchy R."/>
            <person name="Gladieux P."/>
            <person name="Thoren M.H."/>
            <person name="Johannesson H."/>
        </authorList>
    </citation>
    <scope>NUCLEOTIDE SEQUENCE</scope>
    <source>
        <strain evidence="13">CBS 958.72</strain>
    </source>
</reference>
<evidence type="ECO:0000256" key="1">
    <source>
        <dbReference type="ARBA" id="ARBA00002978"/>
    </source>
</evidence>
<evidence type="ECO:0000256" key="11">
    <source>
        <dbReference type="SAM" id="Phobius"/>
    </source>
</evidence>
<feature type="region of interest" description="Disordered" evidence="10">
    <location>
        <begin position="443"/>
        <end position="480"/>
    </location>
</feature>
<dbReference type="PANTHER" id="PTHR47549:SF1">
    <property type="entry name" value="GOLGI APPARATUS MEMBRANE PROTEIN TVP38"/>
    <property type="match status" value="1"/>
</dbReference>
<dbReference type="InterPro" id="IPR051076">
    <property type="entry name" value="Golgi_membrane_TVP38/TMEM64"/>
</dbReference>
<dbReference type="Proteomes" id="UP001287356">
    <property type="component" value="Unassembled WGS sequence"/>
</dbReference>
<evidence type="ECO:0000256" key="7">
    <source>
        <dbReference type="ARBA" id="ARBA00022989"/>
    </source>
</evidence>
<dbReference type="PANTHER" id="PTHR47549">
    <property type="entry name" value="GOLGI APPARATUS MEMBRANE PROTEIN TVP38-RELATED"/>
    <property type="match status" value="1"/>
</dbReference>
<feature type="transmembrane region" description="Helical" evidence="11">
    <location>
        <begin position="320"/>
        <end position="341"/>
    </location>
</feature>
<feature type="compositionally biased region" description="Acidic residues" evidence="10">
    <location>
        <begin position="388"/>
        <end position="399"/>
    </location>
</feature>
<name>A0AAE0NLR2_9PEZI</name>
<sequence>MAATTTPFPRLDDPVSSSPARAPAPIDRIPRGLSQNSSARSSVSDDAALAWAGPGLGGAPSSPSPRPAAARRLSARPGSTGYSLRRRSHQPDAAGGEQGFFANAFHTGLALALKAWQLFLGLSRWQQVLVLIGGAAVGVMGLVALVFSHRIFAALGPVAEKWRALPGGRLIVWLLCFSTAFPPVIGYSSTVTIAGFVYDFPGGWPIVATATIAGSTTAFLTSRGIFSGYVNRLVGGDRRFVALGQVLRRDGVGVLAMIRLCPLPYSLSNGFLATVPSIRPLSYALATAMTTPKLLIHVFIGSRLARIVESGDKMSGRDRAINYASMAIGALVGFGVGLIIYRRTMARAAELAREVGDEEGGLGATTASETDDEEMLVGPRHHNGSAEYDYDEEAEDDDDVNRAESSRLMKTGSALAPGTADAMAKDEDAAALMMDDDDISLWETEAGAGYHDAWDDEAPHPPPAPLASGTSNGNGNGIKR</sequence>